<dbReference type="EMBL" id="MU001637">
    <property type="protein sequence ID" value="KAF2481983.1"/>
    <property type="molecule type" value="Genomic_DNA"/>
</dbReference>
<name>A0A6A6PRA8_9PEZI</name>
<keyword evidence="3" id="KW-1185">Reference proteome</keyword>
<proteinExistence type="predicted"/>
<protein>
    <submittedName>
        <fullName evidence="2">Uncharacterized protein</fullName>
    </submittedName>
</protein>
<dbReference type="Proteomes" id="UP000799767">
    <property type="component" value="Unassembled WGS sequence"/>
</dbReference>
<evidence type="ECO:0000256" key="1">
    <source>
        <dbReference type="SAM" id="MobiDB-lite"/>
    </source>
</evidence>
<feature type="compositionally biased region" description="Acidic residues" evidence="1">
    <location>
        <begin position="126"/>
        <end position="142"/>
    </location>
</feature>
<dbReference type="GeneID" id="54470851"/>
<dbReference type="AlphaFoldDB" id="A0A6A6PRA8"/>
<reference evidence="2" key="1">
    <citation type="journal article" date="2020" name="Stud. Mycol.">
        <title>101 Dothideomycetes genomes: a test case for predicting lifestyles and emergence of pathogens.</title>
        <authorList>
            <person name="Haridas S."/>
            <person name="Albert R."/>
            <person name="Binder M."/>
            <person name="Bloem J."/>
            <person name="Labutti K."/>
            <person name="Salamov A."/>
            <person name="Andreopoulos B."/>
            <person name="Baker S."/>
            <person name="Barry K."/>
            <person name="Bills G."/>
            <person name="Bluhm B."/>
            <person name="Cannon C."/>
            <person name="Castanera R."/>
            <person name="Culley D."/>
            <person name="Daum C."/>
            <person name="Ezra D."/>
            <person name="Gonzalez J."/>
            <person name="Henrissat B."/>
            <person name="Kuo A."/>
            <person name="Liang C."/>
            <person name="Lipzen A."/>
            <person name="Lutzoni F."/>
            <person name="Magnuson J."/>
            <person name="Mondo S."/>
            <person name="Nolan M."/>
            <person name="Ohm R."/>
            <person name="Pangilinan J."/>
            <person name="Park H.-J."/>
            <person name="Ramirez L."/>
            <person name="Alfaro M."/>
            <person name="Sun H."/>
            <person name="Tritt A."/>
            <person name="Yoshinaga Y."/>
            <person name="Zwiers L.-H."/>
            <person name="Turgeon B."/>
            <person name="Goodwin S."/>
            <person name="Spatafora J."/>
            <person name="Crous P."/>
            <person name="Grigoriev I."/>
        </authorList>
    </citation>
    <scope>NUCLEOTIDE SEQUENCE</scope>
    <source>
        <strain evidence="2">CBS 113389</strain>
    </source>
</reference>
<dbReference type="RefSeq" id="XP_033588553.1">
    <property type="nucleotide sequence ID" value="XM_033729849.1"/>
</dbReference>
<sequence length="170" mass="18331">MADSENNELRMFYALHDRVCMMELADSGDEEPGAQADEIARELLTHAQLPLKIRIRACRVLACSSAPGYLEWARECVRVAQIAYDNAARKSTAERPVDGEAMLLEIAKEVLQEAEADFDRLGGYGEGDDEDEEGDDGGDEETASGSGEAAKVNDAEAAQADSAGKDRTSS</sequence>
<feature type="region of interest" description="Disordered" evidence="1">
    <location>
        <begin position="117"/>
        <end position="170"/>
    </location>
</feature>
<dbReference type="OrthoDB" id="3649621at2759"/>
<organism evidence="2 3">
    <name type="scientific">Neohortaea acidophila</name>
    <dbReference type="NCBI Taxonomy" id="245834"/>
    <lineage>
        <taxon>Eukaryota</taxon>
        <taxon>Fungi</taxon>
        <taxon>Dikarya</taxon>
        <taxon>Ascomycota</taxon>
        <taxon>Pezizomycotina</taxon>
        <taxon>Dothideomycetes</taxon>
        <taxon>Dothideomycetidae</taxon>
        <taxon>Mycosphaerellales</taxon>
        <taxon>Teratosphaeriaceae</taxon>
        <taxon>Neohortaea</taxon>
    </lineage>
</organism>
<gene>
    <name evidence="2" type="ORF">BDY17DRAFT_175314</name>
</gene>
<accession>A0A6A6PRA8</accession>
<evidence type="ECO:0000313" key="2">
    <source>
        <dbReference type="EMBL" id="KAF2481983.1"/>
    </source>
</evidence>
<evidence type="ECO:0000313" key="3">
    <source>
        <dbReference type="Proteomes" id="UP000799767"/>
    </source>
</evidence>